<comment type="caution">
    <text evidence="2">The sequence shown here is derived from an EMBL/GenBank/DDBJ whole genome shotgun (WGS) entry which is preliminary data.</text>
</comment>
<reference evidence="2" key="1">
    <citation type="submission" date="2021-11" db="EMBL/GenBank/DDBJ databases">
        <authorList>
            <person name="Herlambang A."/>
            <person name="Guo Y."/>
            <person name="Takashima Y."/>
            <person name="Nishizawa T."/>
        </authorList>
    </citation>
    <scope>NUCLEOTIDE SEQUENCE</scope>
    <source>
        <strain evidence="2">E1425</strain>
    </source>
</reference>
<gene>
    <name evidence="2" type="ORF">EMPS_05191</name>
</gene>
<dbReference type="AlphaFoldDB" id="A0A9P3LW82"/>
<dbReference type="EMBL" id="BQFW01000007">
    <property type="protein sequence ID" value="GJJ72833.1"/>
    <property type="molecule type" value="Genomic_DNA"/>
</dbReference>
<protein>
    <submittedName>
        <fullName evidence="2">Uncharacterized protein</fullName>
    </submittedName>
</protein>
<organism evidence="2 3">
    <name type="scientific">Entomortierella parvispora</name>
    <dbReference type="NCBI Taxonomy" id="205924"/>
    <lineage>
        <taxon>Eukaryota</taxon>
        <taxon>Fungi</taxon>
        <taxon>Fungi incertae sedis</taxon>
        <taxon>Mucoromycota</taxon>
        <taxon>Mortierellomycotina</taxon>
        <taxon>Mortierellomycetes</taxon>
        <taxon>Mortierellales</taxon>
        <taxon>Mortierellaceae</taxon>
        <taxon>Entomortierella</taxon>
    </lineage>
</organism>
<name>A0A9P3LW82_9FUNG</name>
<feature type="region of interest" description="Disordered" evidence="1">
    <location>
        <begin position="96"/>
        <end position="159"/>
    </location>
</feature>
<feature type="compositionally biased region" description="Pro residues" evidence="1">
    <location>
        <begin position="124"/>
        <end position="135"/>
    </location>
</feature>
<sequence>MQLGIGRDGTPAPTLEASVYEEFIADAAKGPIRIFTMFNPVLSIQGVPGQVSTDLSCINFYPAGTDLTHCNMFLQTDSSFPMIRDYFNKLRNPTGVVSPSPTETAPTVTVMPSPTVAPTTPTTPTEPTPAVPSPAPVTVTSDPSPPVITETLLIPTSTP</sequence>
<dbReference type="Proteomes" id="UP000827284">
    <property type="component" value="Unassembled WGS sequence"/>
</dbReference>
<evidence type="ECO:0000256" key="1">
    <source>
        <dbReference type="SAM" id="MobiDB-lite"/>
    </source>
</evidence>
<keyword evidence="3" id="KW-1185">Reference proteome</keyword>
<evidence type="ECO:0000313" key="2">
    <source>
        <dbReference type="EMBL" id="GJJ72833.1"/>
    </source>
</evidence>
<reference evidence="2" key="2">
    <citation type="journal article" date="2022" name="Microbiol. Resour. Announc.">
        <title>Whole-Genome Sequence of Entomortierella parvispora E1425, a Mucoromycotan Fungus Associated with Burkholderiaceae-Related Endosymbiotic Bacteria.</title>
        <authorList>
            <person name="Herlambang A."/>
            <person name="Guo Y."/>
            <person name="Takashima Y."/>
            <person name="Narisawa K."/>
            <person name="Ohta H."/>
            <person name="Nishizawa T."/>
        </authorList>
    </citation>
    <scope>NUCLEOTIDE SEQUENCE</scope>
    <source>
        <strain evidence="2">E1425</strain>
    </source>
</reference>
<proteinExistence type="predicted"/>
<accession>A0A9P3LW82</accession>
<evidence type="ECO:0000313" key="3">
    <source>
        <dbReference type="Proteomes" id="UP000827284"/>
    </source>
</evidence>
<feature type="compositionally biased region" description="Low complexity" evidence="1">
    <location>
        <begin position="104"/>
        <end position="123"/>
    </location>
</feature>